<keyword evidence="1 4" id="KW-0732">Signal</keyword>
<evidence type="ECO:0000256" key="2">
    <source>
        <dbReference type="ARBA" id="ARBA00093774"/>
    </source>
</evidence>
<keyword evidence="7" id="KW-1185">Reference proteome</keyword>
<dbReference type="STRING" id="243061.AWC25_02600"/>
<feature type="domain" description="Low molecular weight antigen MTB12-like C-terminal" evidence="5">
    <location>
        <begin position="55"/>
        <end position="171"/>
    </location>
</feature>
<evidence type="ECO:0000313" key="7">
    <source>
        <dbReference type="Proteomes" id="UP000094224"/>
    </source>
</evidence>
<accession>A0A1E3SW63</accession>
<evidence type="ECO:0000256" key="1">
    <source>
        <dbReference type="ARBA" id="ARBA00022729"/>
    </source>
</evidence>
<evidence type="ECO:0000256" key="4">
    <source>
        <dbReference type="SAM" id="SignalP"/>
    </source>
</evidence>
<dbReference type="Pfam" id="PF26580">
    <property type="entry name" value="Mtb12_C"/>
    <property type="match status" value="1"/>
</dbReference>
<dbReference type="InterPro" id="IPR058644">
    <property type="entry name" value="Mtb12-like_C"/>
</dbReference>
<reference evidence="7" key="1">
    <citation type="submission" date="2016-09" db="EMBL/GenBank/DDBJ databases">
        <authorList>
            <person name="Greninger A.L."/>
            <person name="Jerome K.R."/>
            <person name="Mcnair B."/>
            <person name="Wallis C."/>
            <person name="Fang F."/>
        </authorList>
    </citation>
    <scope>NUCLEOTIDE SEQUENCE [LARGE SCALE GENOMIC DNA]</scope>
    <source>
        <strain evidence="7">BC1_M4</strain>
    </source>
</reference>
<dbReference type="PROSITE" id="PS51257">
    <property type="entry name" value="PROKAR_LIPOPROTEIN"/>
    <property type="match status" value="1"/>
</dbReference>
<feature type="compositionally biased region" description="Pro residues" evidence="3">
    <location>
        <begin position="184"/>
        <end position="206"/>
    </location>
</feature>
<evidence type="ECO:0000313" key="6">
    <source>
        <dbReference type="EMBL" id="ODR06386.1"/>
    </source>
</evidence>
<comment type="caution">
    <text evidence="6">The sequence shown here is derived from an EMBL/GenBank/DDBJ whole genome shotgun (WGS) entry which is preliminary data.</text>
</comment>
<feature type="region of interest" description="Disordered" evidence="3">
    <location>
        <begin position="168"/>
        <end position="206"/>
    </location>
</feature>
<protein>
    <recommendedName>
        <fullName evidence="5">Low molecular weight antigen MTB12-like C-terminal domain-containing protein</fullName>
    </recommendedName>
</protein>
<dbReference type="EMBL" id="MIHC01000017">
    <property type="protein sequence ID" value="ODR06386.1"/>
    <property type="molecule type" value="Genomic_DNA"/>
</dbReference>
<comment type="similarity">
    <text evidence="2">Belongs to the MTB12 family.</text>
</comment>
<gene>
    <name evidence="6" type="ORF">BHQ21_11340</name>
</gene>
<name>A0A1E3SW63_9MYCO</name>
<feature type="signal peptide" evidence="4">
    <location>
        <begin position="1"/>
        <end position="26"/>
    </location>
</feature>
<organism evidence="6 7">
    <name type="scientific">Mycobacterium sherrisii</name>
    <dbReference type="NCBI Taxonomy" id="243061"/>
    <lineage>
        <taxon>Bacteria</taxon>
        <taxon>Bacillati</taxon>
        <taxon>Actinomycetota</taxon>
        <taxon>Actinomycetes</taxon>
        <taxon>Mycobacteriales</taxon>
        <taxon>Mycobacteriaceae</taxon>
        <taxon>Mycobacterium</taxon>
        <taxon>Mycobacterium simiae complex</taxon>
    </lineage>
</organism>
<proteinExistence type="inferred from homology"/>
<dbReference type="RefSeq" id="WP_069400395.1">
    <property type="nucleotide sequence ID" value="NZ_JACKTB010000021.1"/>
</dbReference>
<evidence type="ECO:0000256" key="3">
    <source>
        <dbReference type="SAM" id="MobiDB-lite"/>
    </source>
</evidence>
<evidence type="ECO:0000259" key="5">
    <source>
        <dbReference type="Pfam" id="PF26580"/>
    </source>
</evidence>
<dbReference type="AlphaFoldDB" id="A0A1E3SW63"/>
<feature type="chain" id="PRO_5009136054" description="Low molecular weight antigen MTB12-like C-terminal domain-containing protein" evidence="4">
    <location>
        <begin position="27"/>
        <end position="206"/>
    </location>
</feature>
<dbReference type="Proteomes" id="UP000094224">
    <property type="component" value="Unassembled WGS sequence"/>
</dbReference>
<sequence>MPRHLSLTLSTAAAAAALGLASCAHSEPKVLPSSSSATALPTSTPLIVTAPPTAPLPVPEALVGVLNRLVDPNIPAVNKVDLIEGATPGTPATLDKFINALRDNGYLPMSFVANNVAWSDKNPANVVATVTVNTAKGNNGVFTFPMEFAPFQGGWQLSRHTAEMLLALSNSRAPESSPTASPAVPLPPPPEPVQPPAPSPAPAPPG</sequence>